<evidence type="ECO:0000256" key="1">
    <source>
        <dbReference type="ARBA" id="ARBA00008748"/>
    </source>
</evidence>
<dbReference type="InterPro" id="IPR004372">
    <property type="entry name" value="Ac/propionate_kinase"/>
</dbReference>
<dbReference type="RefSeq" id="WP_009151446.1">
    <property type="nucleotide sequence ID" value="NZ_CP121471.1"/>
</dbReference>
<comment type="catalytic activity">
    <reaction evidence="6">
        <text>acetate + ATP = acetyl phosphate + ADP</text>
        <dbReference type="Rhea" id="RHEA:11352"/>
        <dbReference type="ChEBI" id="CHEBI:22191"/>
        <dbReference type="ChEBI" id="CHEBI:30089"/>
        <dbReference type="ChEBI" id="CHEBI:30616"/>
        <dbReference type="ChEBI" id="CHEBI:456216"/>
        <dbReference type="EC" id="2.7.2.1"/>
    </reaction>
</comment>
<keyword evidence="6" id="KW-0479">Metal-binding</keyword>
<keyword evidence="5 6" id="KW-0067">ATP-binding</keyword>
<dbReference type="GO" id="GO:0005524">
    <property type="term" value="F:ATP binding"/>
    <property type="evidence" value="ECO:0007669"/>
    <property type="project" value="UniProtKB-KW"/>
</dbReference>
<dbReference type="OrthoDB" id="9802453at2"/>
<dbReference type="PANTHER" id="PTHR21060:SF15">
    <property type="entry name" value="ACETATE KINASE-RELATED"/>
    <property type="match status" value="1"/>
</dbReference>
<comment type="cofactor">
    <cofactor evidence="6">
        <name>Mg(2+)</name>
        <dbReference type="ChEBI" id="CHEBI:18420"/>
    </cofactor>
    <cofactor evidence="6">
        <name>Mn(2+)</name>
        <dbReference type="ChEBI" id="CHEBI:29035"/>
    </cofactor>
    <text evidence="6">Mg(2+). Can also accept Mn(2+).</text>
</comment>
<dbReference type="GO" id="GO:0008776">
    <property type="term" value="F:acetate kinase activity"/>
    <property type="evidence" value="ECO:0007669"/>
    <property type="project" value="UniProtKB-UniRule"/>
</dbReference>
<dbReference type="CDD" id="cd24010">
    <property type="entry name" value="ASKHA_NBD_AcK_PK"/>
    <property type="match status" value="1"/>
</dbReference>
<dbReference type="InterPro" id="IPR023865">
    <property type="entry name" value="Aliphatic_acid_kinase_CS"/>
</dbReference>
<organism evidence="8 9">
    <name type="scientific">Thiorhodovibrio frisius</name>
    <dbReference type="NCBI Taxonomy" id="631362"/>
    <lineage>
        <taxon>Bacteria</taxon>
        <taxon>Pseudomonadati</taxon>
        <taxon>Pseudomonadota</taxon>
        <taxon>Gammaproteobacteria</taxon>
        <taxon>Chromatiales</taxon>
        <taxon>Chromatiaceae</taxon>
        <taxon>Thiorhodovibrio</taxon>
    </lineage>
</organism>
<evidence type="ECO:0000313" key="8">
    <source>
        <dbReference type="EMBL" id="EIC21043.1"/>
    </source>
</evidence>
<dbReference type="GO" id="GO:0000287">
    <property type="term" value="F:magnesium ion binding"/>
    <property type="evidence" value="ECO:0007669"/>
    <property type="project" value="UniProtKB-UniRule"/>
</dbReference>
<evidence type="ECO:0000256" key="5">
    <source>
        <dbReference type="ARBA" id="ARBA00022840"/>
    </source>
</evidence>
<feature type="binding site" evidence="6">
    <location>
        <position position="7"/>
    </location>
    <ligand>
        <name>Mg(2+)</name>
        <dbReference type="ChEBI" id="CHEBI:18420"/>
    </ligand>
</feature>
<feature type="binding site" evidence="6">
    <location>
        <begin position="284"/>
        <end position="286"/>
    </location>
    <ligand>
        <name>ATP</name>
        <dbReference type="ChEBI" id="CHEBI:30616"/>
    </ligand>
</feature>
<feature type="binding site" evidence="6">
    <location>
        <position position="386"/>
    </location>
    <ligand>
        <name>Mg(2+)</name>
        <dbReference type="ChEBI" id="CHEBI:18420"/>
    </ligand>
</feature>
<dbReference type="EMBL" id="JH603170">
    <property type="protein sequence ID" value="EIC21043.1"/>
    <property type="molecule type" value="Genomic_DNA"/>
</dbReference>
<keyword evidence="6" id="KW-0963">Cytoplasm</keyword>
<dbReference type="EC" id="2.7.2.1" evidence="6"/>
<evidence type="ECO:0000256" key="2">
    <source>
        <dbReference type="ARBA" id="ARBA00022679"/>
    </source>
</evidence>
<dbReference type="Proteomes" id="UP000002964">
    <property type="component" value="Unassembled WGS sequence"/>
</dbReference>
<comment type="similarity">
    <text evidence="1 6 7">Belongs to the acetokinase family.</text>
</comment>
<dbReference type="SUPFAM" id="SSF53067">
    <property type="entry name" value="Actin-like ATPase domain"/>
    <property type="match status" value="2"/>
</dbReference>
<accession>H8Z894</accession>
<comment type="subcellular location">
    <subcellularLocation>
        <location evidence="6">Cytoplasm</location>
    </subcellularLocation>
</comment>
<comment type="subunit">
    <text evidence="6">Homodimer.</text>
</comment>
<evidence type="ECO:0000256" key="4">
    <source>
        <dbReference type="ARBA" id="ARBA00022777"/>
    </source>
</evidence>
<dbReference type="HOGENOM" id="CLU_020352_0_1_6"/>
<dbReference type="GO" id="GO:0006085">
    <property type="term" value="P:acetyl-CoA biosynthetic process"/>
    <property type="evidence" value="ECO:0007669"/>
    <property type="project" value="UniProtKB-UniRule"/>
</dbReference>
<reference evidence="9" key="1">
    <citation type="submission" date="2011-06" db="EMBL/GenBank/DDBJ databases">
        <authorList>
            <consortium name="US DOE Joint Genome Institute (JGI-PGF)"/>
            <person name="Lucas S."/>
            <person name="Han J."/>
            <person name="Lapidus A."/>
            <person name="Cheng J.-F."/>
            <person name="Goodwin L."/>
            <person name="Pitluck S."/>
            <person name="Peters L."/>
            <person name="Land M.L."/>
            <person name="Hauser L."/>
            <person name="Vogl K."/>
            <person name="Liu Z."/>
            <person name="Overmann J."/>
            <person name="Frigaard N.-U."/>
            <person name="Bryant D.A."/>
            <person name="Woyke T.J."/>
        </authorList>
    </citation>
    <scope>NUCLEOTIDE SEQUENCE [LARGE SCALE GENOMIC DNA]</scope>
    <source>
        <strain evidence="9">970</strain>
    </source>
</reference>
<evidence type="ECO:0000313" key="9">
    <source>
        <dbReference type="Proteomes" id="UP000002964"/>
    </source>
</evidence>
<comment type="pathway">
    <text evidence="6">Metabolic intermediate biosynthesis; acetyl-CoA biosynthesis; acetyl-CoA from acetate: step 1/2.</text>
</comment>
<proteinExistence type="inferred from homology"/>
<dbReference type="NCBIfam" id="TIGR00016">
    <property type="entry name" value="ackA"/>
    <property type="match status" value="1"/>
</dbReference>
<keyword evidence="6" id="KW-0460">Magnesium</keyword>
<name>H8Z894_9GAMM</name>
<feature type="binding site" evidence="6">
    <location>
        <begin position="210"/>
        <end position="214"/>
    </location>
    <ligand>
        <name>ATP</name>
        <dbReference type="ChEBI" id="CHEBI:30616"/>
    </ligand>
</feature>
<evidence type="ECO:0000256" key="3">
    <source>
        <dbReference type="ARBA" id="ARBA00022741"/>
    </source>
</evidence>
<dbReference type="GO" id="GO:0005737">
    <property type="term" value="C:cytoplasm"/>
    <property type="evidence" value="ECO:0007669"/>
    <property type="project" value="UniProtKB-SubCell"/>
</dbReference>
<dbReference type="Pfam" id="PF00871">
    <property type="entry name" value="Acetate_kinase"/>
    <property type="match status" value="1"/>
</dbReference>
<dbReference type="PIRSF" id="PIRSF000722">
    <property type="entry name" value="Acetate_prop_kin"/>
    <property type="match status" value="1"/>
</dbReference>
<dbReference type="GO" id="GO:0006083">
    <property type="term" value="P:acetate metabolic process"/>
    <property type="evidence" value="ECO:0007669"/>
    <property type="project" value="TreeGrafter"/>
</dbReference>
<dbReference type="PRINTS" id="PR00471">
    <property type="entry name" value="ACETATEKNASE"/>
</dbReference>
<feature type="binding site" evidence="6">
    <location>
        <position position="93"/>
    </location>
    <ligand>
        <name>substrate</name>
    </ligand>
</feature>
<keyword evidence="3 6" id="KW-0547">Nucleotide-binding</keyword>
<sequence>MKVLVLNAGSSSIKFQLFEIAGWSVVASGSISRIGEDDALLNFRWVDGKGQSQQLDQHHPIASHQAALERVVAQLRTTGALADLTELHAVGHRVVHGGEAFHVPTLLDEDVIDAIRQMIPLAPLHNPAHLDGILVARELFPGVPQVAVFDTAFHQTMPRTAYRYAIPDALYREHQVRRYGFHGTSHAYVGKRAAAMLGRSFDRSNLITLHLGNGASATAIRNGSSVDTSMGMTPLEGLVMGTRCGDIDPAVLLYLMQHLEMDHQQIDQLLNRQSGLLGLCGVNDMREIHRRIETGDAKAELALGIFCHRLKKYIGAYMAVLGDVHAVVFTGGIGENDAETRTRTCAGLERMGIELDEAANYAETRSERMISAADSPVKVLVIPTNEELEIAQQTVEAVG</sequence>
<feature type="site" description="Transition state stabilizer" evidence="6">
    <location>
        <position position="182"/>
    </location>
</feature>
<dbReference type="HAMAP" id="MF_00020">
    <property type="entry name" value="Acetate_kinase"/>
    <property type="match status" value="1"/>
</dbReference>
<dbReference type="PROSITE" id="PS01076">
    <property type="entry name" value="ACETATE_KINASE_2"/>
    <property type="match status" value="1"/>
</dbReference>
<keyword evidence="2 6" id="KW-0808">Transferase</keyword>
<dbReference type="AlphaFoldDB" id="H8Z894"/>
<keyword evidence="4 6" id="KW-0418">Kinase</keyword>
<feature type="site" description="Transition state stabilizer" evidence="6">
    <location>
        <position position="243"/>
    </location>
</feature>
<dbReference type="PROSITE" id="PS01075">
    <property type="entry name" value="ACETATE_KINASE_1"/>
    <property type="match status" value="1"/>
</dbReference>
<evidence type="ECO:0000256" key="7">
    <source>
        <dbReference type="RuleBase" id="RU003835"/>
    </source>
</evidence>
<feature type="binding site" evidence="6">
    <location>
        <position position="14"/>
    </location>
    <ligand>
        <name>ATP</name>
        <dbReference type="ChEBI" id="CHEBI:30616"/>
    </ligand>
</feature>
<dbReference type="UniPathway" id="UPA00340">
    <property type="reaction ID" value="UER00458"/>
</dbReference>
<dbReference type="STRING" id="631362.Thi970DRAFT_04727"/>
<feature type="binding site" evidence="6">
    <location>
        <begin position="332"/>
        <end position="336"/>
    </location>
    <ligand>
        <name>ATP</name>
        <dbReference type="ChEBI" id="CHEBI:30616"/>
    </ligand>
</feature>
<comment type="function">
    <text evidence="6">Catalyzes the formation of acetyl phosphate from acetate and ATP. Can also catalyze the reverse reaction.</text>
</comment>
<dbReference type="eggNOG" id="COG0282">
    <property type="taxonomic scope" value="Bacteria"/>
</dbReference>
<dbReference type="Gene3D" id="3.30.420.40">
    <property type="match status" value="2"/>
</dbReference>
<dbReference type="InterPro" id="IPR043129">
    <property type="entry name" value="ATPase_NBD"/>
</dbReference>
<keyword evidence="9" id="KW-1185">Reference proteome</keyword>
<dbReference type="InterPro" id="IPR000890">
    <property type="entry name" value="Aliphatic_acid_kin_short-chain"/>
</dbReference>
<reference evidence="8 9" key="2">
    <citation type="submission" date="2011-11" db="EMBL/GenBank/DDBJ databases">
        <authorList>
            <consortium name="US DOE Joint Genome Institute"/>
            <person name="Lucas S."/>
            <person name="Han J."/>
            <person name="Lapidus A."/>
            <person name="Cheng J.-F."/>
            <person name="Goodwin L."/>
            <person name="Pitluck S."/>
            <person name="Peters L."/>
            <person name="Ovchinnikova G."/>
            <person name="Zhang X."/>
            <person name="Detter J.C."/>
            <person name="Han C."/>
            <person name="Tapia R."/>
            <person name="Land M."/>
            <person name="Hauser L."/>
            <person name="Kyrpides N."/>
            <person name="Ivanova N."/>
            <person name="Pagani I."/>
            <person name="Vogl K."/>
            <person name="Liu Z."/>
            <person name="Overmann J."/>
            <person name="Frigaard N.-U."/>
            <person name="Bryant D."/>
            <person name="Woyke T."/>
        </authorList>
    </citation>
    <scope>NUCLEOTIDE SEQUENCE [LARGE SCALE GENOMIC DNA]</scope>
    <source>
        <strain evidence="8 9">970</strain>
    </source>
</reference>
<protein>
    <recommendedName>
        <fullName evidence="6">Acetate kinase</fullName>
        <ecNumber evidence="6">2.7.2.1</ecNumber>
    </recommendedName>
    <alternativeName>
        <fullName evidence="6">Acetokinase</fullName>
    </alternativeName>
</protein>
<feature type="active site" description="Proton donor/acceptor" evidence="6">
    <location>
        <position position="150"/>
    </location>
</feature>
<evidence type="ECO:0000256" key="6">
    <source>
        <dbReference type="HAMAP-Rule" id="MF_00020"/>
    </source>
</evidence>
<gene>
    <name evidence="6" type="primary">ackA</name>
    <name evidence="8" type="ORF">Thi970DRAFT_04727</name>
</gene>
<dbReference type="PANTHER" id="PTHR21060">
    <property type="entry name" value="ACETATE KINASE"/>
    <property type="match status" value="1"/>
</dbReference>